<dbReference type="NCBIfam" id="TIGR01300">
    <property type="entry name" value="CPA3_mnhG_phaG"/>
    <property type="match status" value="1"/>
</dbReference>
<keyword evidence="1" id="KW-1133">Transmembrane helix</keyword>
<dbReference type="RefSeq" id="WP_169249994.1">
    <property type="nucleotide sequence ID" value="NZ_SPMZ01000060.1"/>
</dbReference>
<protein>
    <submittedName>
        <fullName evidence="2">Sodium:proton antiporter</fullName>
    </submittedName>
</protein>
<feature type="transmembrane region" description="Helical" evidence="1">
    <location>
        <begin position="48"/>
        <end position="77"/>
    </location>
</feature>
<proteinExistence type="predicted"/>
<dbReference type="PANTHER" id="PTHR34703">
    <property type="entry name" value="ANTIPORTER SUBUNIT MNHG2-RELATED"/>
    <property type="match status" value="1"/>
</dbReference>
<name>A0ABX1TMV3_9GAMM</name>
<reference evidence="2 3" key="1">
    <citation type="submission" date="2019-03" db="EMBL/GenBank/DDBJ databases">
        <title>Metabolic reconstructions from genomes of highly enriched 'Candidatus Accumulibacter' and 'Candidatus Competibacter' bioreactor populations.</title>
        <authorList>
            <person name="Annavajhala M.K."/>
            <person name="Welles L."/>
            <person name="Abbas B."/>
            <person name="Sorokin D."/>
            <person name="Park H."/>
            <person name="Van Loosdrecht M."/>
            <person name="Chandran K."/>
        </authorList>
    </citation>
    <scope>NUCLEOTIDE SEQUENCE [LARGE SCALE GENOMIC DNA]</scope>
    <source>
        <strain evidence="2 3">SBR_G</strain>
    </source>
</reference>
<keyword evidence="1" id="KW-0472">Membrane</keyword>
<dbReference type="PANTHER" id="PTHR34703:SF1">
    <property type="entry name" value="ANTIPORTER SUBUNIT MNHG2-RELATED"/>
    <property type="match status" value="1"/>
</dbReference>
<evidence type="ECO:0000256" key="1">
    <source>
        <dbReference type="SAM" id="Phobius"/>
    </source>
</evidence>
<comment type="caution">
    <text evidence="2">The sequence shown here is derived from an EMBL/GenBank/DDBJ whole genome shotgun (WGS) entry which is preliminary data.</text>
</comment>
<evidence type="ECO:0000313" key="3">
    <source>
        <dbReference type="Proteomes" id="UP000760480"/>
    </source>
</evidence>
<dbReference type="EMBL" id="SPMZ01000060">
    <property type="protein sequence ID" value="NMQ20726.1"/>
    <property type="molecule type" value="Genomic_DNA"/>
</dbReference>
<keyword evidence="1" id="KW-0812">Transmembrane</keyword>
<feature type="transmembrane region" description="Helical" evidence="1">
    <location>
        <begin position="7"/>
        <end position="28"/>
    </location>
</feature>
<organism evidence="2 3">
    <name type="scientific">Candidatus Competibacter phosphatis</name>
    <dbReference type="NCBI Taxonomy" id="221280"/>
    <lineage>
        <taxon>Bacteria</taxon>
        <taxon>Pseudomonadati</taxon>
        <taxon>Pseudomonadota</taxon>
        <taxon>Gammaproteobacteria</taxon>
        <taxon>Candidatus Competibacteraceae</taxon>
        <taxon>Candidatus Competibacter</taxon>
    </lineage>
</organism>
<sequence>MAGLIDGLSWLALLGGVFFVIVGGVGLLRLPDFYTRLHAAGITDTMGAGLILLGLMLQGGWTLVSAKLLLILLFLWFTSPTATHALVKAALSDPQNPRPLLHEDAPPSKS</sequence>
<keyword evidence="3" id="KW-1185">Reference proteome</keyword>
<dbReference type="InterPro" id="IPR005133">
    <property type="entry name" value="PhaG_MnhG_YufB"/>
</dbReference>
<evidence type="ECO:0000313" key="2">
    <source>
        <dbReference type="EMBL" id="NMQ20726.1"/>
    </source>
</evidence>
<dbReference type="Proteomes" id="UP000760480">
    <property type="component" value="Unassembled WGS sequence"/>
</dbReference>
<gene>
    <name evidence="2" type="ORF">E4P82_16915</name>
</gene>
<dbReference type="Pfam" id="PF03334">
    <property type="entry name" value="PhaG_MnhG_YufB"/>
    <property type="match status" value="1"/>
</dbReference>
<accession>A0ABX1TMV3</accession>